<keyword evidence="2" id="KW-1185">Reference proteome</keyword>
<reference evidence="1 2" key="1">
    <citation type="submission" date="2015-07" db="EMBL/GenBank/DDBJ databases">
        <title>A draft genome sequence of Mycobacterium wolinskyi.</title>
        <authorList>
            <person name="de Man T.J."/>
            <person name="Perry K.A."/>
            <person name="Coulliette A.D."/>
            <person name="Jensen B."/>
            <person name="Toney N.C."/>
            <person name="Limbago B.M."/>
            <person name="Noble-Wang J."/>
        </authorList>
    </citation>
    <scope>NUCLEOTIDE SEQUENCE [LARGE SCALE GENOMIC DNA]</scope>
    <source>
        <strain evidence="1 2">CDC_01</strain>
    </source>
</reference>
<dbReference type="Proteomes" id="UP000070612">
    <property type="component" value="Unassembled WGS sequence"/>
</dbReference>
<dbReference type="AlphaFoldDB" id="A0A132PDV9"/>
<proteinExistence type="predicted"/>
<organism evidence="1 2">
    <name type="scientific">Mycolicibacterium wolinskyi</name>
    <dbReference type="NCBI Taxonomy" id="59750"/>
    <lineage>
        <taxon>Bacteria</taxon>
        <taxon>Bacillati</taxon>
        <taxon>Actinomycetota</taxon>
        <taxon>Actinomycetes</taxon>
        <taxon>Mycobacteriales</taxon>
        <taxon>Mycobacteriaceae</taxon>
        <taxon>Mycolicibacterium</taxon>
    </lineage>
</organism>
<dbReference type="STRING" id="59750.AWC31_31975"/>
<accession>A0A132PDV9</accession>
<evidence type="ECO:0000313" key="2">
    <source>
        <dbReference type="Proteomes" id="UP000070612"/>
    </source>
</evidence>
<comment type="caution">
    <text evidence="1">The sequence shown here is derived from an EMBL/GenBank/DDBJ whole genome shotgun (WGS) entry which is preliminary data.</text>
</comment>
<dbReference type="RefSeq" id="WP_067857796.1">
    <property type="nucleotide sequence ID" value="NZ_LGTW01000030.1"/>
</dbReference>
<gene>
    <name evidence="1" type="ORF">AFM11_31920</name>
</gene>
<evidence type="ECO:0000313" key="1">
    <source>
        <dbReference type="EMBL" id="KWX20152.1"/>
    </source>
</evidence>
<dbReference type="EMBL" id="LGTW01000030">
    <property type="protein sequence ID" value="KWX20152.1"/>
    <property type="molecule type" value="Genomic_DNA"/>
</dbReference>
<sequence length="82" mass="9435">MTRAQPSQANPLAGVTRAWPAIALPRNEPRHRIADLLRRILAAVSAESTTDTPKTRPKREYHPPLRESFMEEAAMRREMFRL</sequence>
<dbReference type="PATRIC" id="fig|59750.3.peg.4710"/>
<protein>
    <submittedName>
        <fullName evidence="1">Uncharacterized protein</fullName>
    </submittedName>
</protein>
<name>A0A132PDV9_9MYCO</name>